<reference evidence="1 2" key="2">
    <citation type="journal article" date="2011" name="J. Bacteriol.">
        <title>Complete genome sequences for the anaerobic, extremely thermophilic plant biomass-degrading bacteria Caldicellulosiruptor hydrothermalis, Caldicellulosiruptor kristjanssonii, Caldicellulosiruptor kronotskyensis, Caldicellulosiruptor owensenis, and Caldicellulosiruptor lactoaceticus.</title>
        <authorList>
            <person name="Blumer-Schuette S.E."/>
            <person name="Ozdemir I."/>
            <person name="Mistry D."/>
            <person name="Lucas S."/>
            <person name="Lapidus A."/>
            <person name="Cheng J.F."/>
            <person name="Goodwin L.A."/>
            <person name="Pitluck S."/>
            <person name="Land M.L."/>
            <person name="Hauser L.J."/>
            <person name="Woyke T."/>
            <person name="Mikhailova N."/>
            <person name="Pati A."/>
            <person name="Kyrpides N.C."/>
            <person name="Ivanova N."/>
            <person name="Detter J.C."/>
            <person name="Walston-Davenport K."/>
            <person name="Han S."/>
            <person name="Adams M.W."/>
            <person name="Kelly R.M."/>
        </authorList>
    </citation>
    <scope>NUCLEOTIDE SEQUENCE [LARGE SCALE GENOMIC DNA]</scope>
    <source>
        <strain evidence="2">DSM 18902 / VKM B-2412 / 2002</strain>
    </source>
</reference>
<reference key="1">
    <citation type="submission" date="2010-11" db="EMBL/GenBank/DDBJ databases">
        <title>Complete sequence of Caldicellulosiruptor kronotskyensis 2002.</title>
        <authorList>
            <consortium name="US DOE Joint Genome Institute"/>
            <person name="Lucas S."/>
            <person name="Copeland A."/>
            <person name="Lapidus A."/>
            <person name="Cheng J.-F."/>
            <person name="Bruce D."/>
            <person name="Goodwin L."/>
            <person name="Pitluck S."/>
            <person name="Davenport K."/>
            <person name="Detter J.C."/>
            <person name="Han C."/>
            <person name="Tapia R."/>
            <person name="Land M."/>
            <person name="Hauser L."/>
            <person name="Jeffries C."/>
            <person name="Kyrpides N."/>
            <person name="Ivanova N."/>
            <person name="Mikhailova N."/>
            <person name="Blumer-Schuette S.E."/>
            <person name="Kelly R.M."/>
            <person name="Woyke T."/>
        </authorList>
    </citation>
    <scope>NUCLEOTIDE SEQUENCE</scope>
    <source>
        <strain>2002</strain>
    </source>
</reference>
<keyword evidence="2" id="KW-1185">Reference proteome</keyword>
<dbReference type="AlphaFoldDB" id="E4SET1"/>
<protein>
    <submittedName>
        <fullName evidence="1">Uncharacterized protein</fullName>
    </submittedName>
</protein>
<dbReference type="EMBL" id="CP002330">
    <property type="protein sequence ID" value="ADQ45568.1"/>
    <property type="molecule type" value="Genomic_DNA"/>
</dbReference>
<dbReference type="Proteomes" id="UP000006835">
    <property type="component" value="Chromosome"/>
</dbReference>
<dbReference type="PATRIC" id="fig|632348.3.peg.719"/>
<gene>
    <name evidence="1" type="ordered locus">Calkro_0675</name>
</gene>
<dbReference type="HOGENOM" id="CLU_1792894_0_0_9"/>
<evidence type="ECO:0000313" key="2">
    <source>
        <dbReference type="Proteomes" id="UP000006835"/>
    </source>
</evidence>
<evidence type="ECO:0000313" key="1">
    <source>
        <dbReference type="EMBL" id="ADQ45568.1"/>
    </source>
</evidence>
<accession>E4SET1</accession>
<proteinExistence type="predicted"/>
<sequence length="144" mass="15934">MSVLLFTIIIPLSTYAMNSTILLTQYDKIKQTIKVSAMGALYNVSQETILYDTGKQAVADSFASLFKKNLQIDSNGYSRILTTTQPITIQELVVYDAGDVPTTCPQGAEILFPAIHVVVSTQLKDCFGNPRDVLIHSDIDIFER</sequence>
<name>E4SET1_CALK2</name>
<organism evidence="1 2">
    <name type="scientific">Caldicellulosiruptor kronotskyensis (strain DSM 18902 / VKM B-2412 / 2002)</name>
    <dbReference type="NCBI Taxonomy" id="632348"/>
    <lineage>
        <taxon>Bacteria</taxon>
        <taxon>Bacillati</taxon>
        <taxon>Bacillota</taxon>
        <taxon>Bacillota incertae sedis</taxon>
        <taxon>Caldicellulosiruptorales</taxon>
        <taxon>Caldicellulosiruptoraceae</taxon>
        <taxon>Caldicellulosiruptor</taxon>
    </lineage>
</organism>
<dbReference type="KEGG" id="ckn:Calkro_0675"/>